<comment type="caution">
    <text evidence="2">The sequence shown here is derived from an EMBL/GenBank/DDBJ whole genome shotgun (WGS) entry which is preliminary data.</text>
</comment>
<evidence type="ECO:0000313" key="2">
    <source>
        <dbReference type="EMBL" id="MCM0622189.1"/>
    </source>
</evidence>
<feature type="region of interest" description="Disordered" evidence="1">
    <location>
        <begin position="78"/>
        <end position="101"/>
    </location>
</feature>
<keyword evidence="3" id="KW-1185">Reference proteome</keyword>
<name>A0A9X2DAT1_9ACTN</name>
<evidence type="ECO:0000313" key="3">
    <source>
        <dbReference type="Proteomes" id="UP001139485"/>
    </source>
</evidence>
<proteinExistence type="predicted"/>
<feature type="compositionally biased region" description="Acidic residues" evidence="1">
    <location>
        <begin position="82"/>
        <end position="99"/>
    </location>
</feature>
<dbReference type="EMBL" id="JAMOIL010000030">
    <property type="protein sequence ID" value="MCM0622189.1"/>
    <property type="molecule type" value="Genomic_DNA"/>
</dbReference>
<feature type="region of interest" description="Disordered" evidence="1">
    <location>
        <begin position="122"/>
        <end position="155"/>
    </location>
</feature>
<reference evidence="2" key="1">
    <citation type="submission" date="2022-05" db="EMBL/GenBank/DDBJ databases">
        <authorList>
            <person name="Tuo L."/>
        </authorList>
    </citation>
    <scope>NUCLEOTIDE SEQUENCE</scope>
    <source>
        <strain evidence="2">BSK12Z-4</strain>
    </source>
</reference>
<gene>
    <name evidence="2" type="ORF">M8330_18000</name>
</gene>
<sequence length="155" mass="17094">MADETPPVRPLTVARLREALADVPEATEVYIETIVGGDLVHADIALMQVTVAGYSDGYFVRLLPDPADNFDTRTLIDRGLAAEEEAEADEHEDEHEDEDQQRLVDTLQARIDAVDALAKEWASHTSHLQPPLSPTYAAQRLHGALHGYTPEEDTP</sequence>
<evidence type="ECO:0000256" key="1">
    <source>
        <dbReference type="SAM" id="MobiDB-lite"/>
    </source>
</evidence>
<dbReference type="Proteomes" id="UP001139485">
    <property type="component" value="Unassembled WGS sequence"/>
</dbReference>
<protein>
    <submittedName>
        <fullName evidence="2">Uncharacterized protein</fullName>
    </submittedName>
</protein>
<dbReference type="AlphaFoldDB" id="A0A9X2DAT1"/>
<organism evidence="2 3">
    <name type="scientific">Nocardioides bruguierae</name>
    <dbReference type="NCBI Taxonomy" id="2945102"/>
    <lineage>
        <taxon>Bacteria</taxon>
        <taxon>Bacillati</taxon>
        <taxon>Actinomycetota</taxon>
        <taxon>Actinomycetes</taxon>
        <taxon>Propionibacteriales</taxon>
        <taxon>Nocardioidaceae</taxon>
        <taxon>Nocardioides</taxon>
    </lineage>
</organism>
<accession>A0A9X2DAT1</accession>
<dbReference type="RefSeq" id="WP_250828450.1">
    <property type="nucleotide sequence ID" value="NZ_JAMOIL010000030.1"/>
</dbReference>